<evidence type="ECO:0000256" key="1">
    <source>
        <dbReference type="ARBA" id="ARBA00004163"/>
    </source>
</evidence>
<comment type="caution">
    <text evidence="12">The sequence shown here is derived from an EMBL/GenBank/DDBJ whole genome shotgun (WGS) entry which is preliminary data.</text>
</comment>
<evidence type="ECO:0000256" key="7">
    <source>
        <dbReference type="ARBA" id="ARBA00023054"/>
    </source>
</evidence>
<evidence type="ECO:0000256" key="6">
    <source>
        <dbReference type="ARBA" id="ARBA00022989"/>
    </source>
</evidence>
<dbReference type="HOGENOM" id="CLU_046734_0_0_1"/>
<keyword evidence="8" id="KW-0472">Membrane</keyword>
<dbReference type="GO" id="GO:0006890">
    <property type="term" value="P:retrograde vesicle-mediated transport, Golgi to endoplasmic reticulum"/>
    <property type="evidence" value="ECO:0007669"/>
    <property type="project" value="InterPro"/>
</dbReference>
<evidence type="ECO:0000256" key="9">
    <source>
        <dbReference type="ARBA" id="ARBA00037934"/>
    </source>
</evidence>
<evidence type="ECO:0000313" key="12">
    <source>
        <dbReference type="EMBL" id="EJS42191.1"/>
    </source>
</evidence>
<evidence type="ECO:0000256" key="3">
    <source>
        <dbReference type="ARBA" id="ARBA00022692"/>
    </source>
</evidence>
<dbReference type="Proteomes" id="UP000006968">
    <property type="component" value="Chromosome XIII"/>
</dbReference>
<proteinExistence type="inferred from homology"/>
<dbReference type="EMBL" id="ALIE01000159">
    <property type="protein sequence ID" value="EJS42191.1"/>
    <property type="molecule type" value="Genomic_DNA"/>
</dbReference>
<evidence type="ECO:0000256" key="4">
    <source>
        <dbReference type="ARBA" id="ARBA00022824"/>
    </source>
</evidence>
<dbReference type="Pfam" id="PF03908">
    <property type="entry name" value="Sec20"/>
    <property type="match status" value="1"/>
</dbReference>
<dbReference type="CDD" id="cd15865">
    <property type="entry name" value="SNARE_SEC20"/>
    <property type="match status" value="1"/>
</dbReference>
<protein>
    <submittedName>
        <fullName evidence="12">Sec20p</fullName>
    </submittedName>
</protein>
<organism evidence="12 13">
    <name type="scientific">Saccharomyces arboricola (strain H-6 / AS 2.3317 / CBS 10644)</name>
    <name type="common">Yeast</name>
    <dbReference type="NCBI Taxonomy" id="1160507"/>
    <lineage>
        <taxon>Eukaryota</taxon>
        <taxon>Fungi</taxon>
        <taxon>Dikarya</taxon>
        <taxon>Ascomycota</taxon>
        <taxon>Saccharomycotina</taxon>
        <taxon>Saccharomycetes</taxon>
        <taxon>Saccharomycetales</taxon>
        <taxon>Saccharomycetaceae</taxon>
        <taxon>Saccharomyces</taxon>
    </lineage>
</organism>
<gene>
    <name evidence="12" type="ORF">SU7_2799</name>
</gene>
<evidence type="ECO:0000259" key="11">
    <source>
        <dbReference type="Pfam" id="PF03908"/>
    </source>
</evidence>
<keyword evidence="13" id="KW-1185">Reference proteome</keyword>
<keyword evidence="2" id="KW-0813">Transport</keyword>
<sequence length="388" mass="44126">MPISFLEDLSVLRDALLDHLQKLSTISRKKESGEGQQSNKGGCGPNDDNNTDEAEKEVEFGDLQDTIQGKLLDFESVLRCCIVEMTYKYPELKLQWEKSSKYDQCDKLNVVQVDRQMYPEIYAQLTEELDSVLQFIDWFYCYRLKTKEILRQHHRRDLAWNDEERDRAINFHAVDYDKLHQGAPSSTSLASASMENASTRDKLLNKTKQLTNNLVRGNQILQSGILQSDLNLDELRAQSHSLTQIDDKYTQFETVFRKTADLVKILENASHQEKRDVYLSLGFLICCVSWVLWRRIFKLPVKVGLWLLFKFFKGILVTLGIVKGYTTSSSRPLQSHALLNAPFLATTTSISSALVAPSASASAPVSIVGDIQQAVDEAIDRIISHDEL</sequence>
<accession>J8Q0K4</accession>
<comment type="similarity">
    <text evidence="9">Belongs to the SEC20 family.</text>
</comment>
<evidence type="ECO:0000256" key="2">
    <source>
        <dbReference type="ARBA" id="ARBA00022448"/>
    </source>
</evidence>
<evidence type="ECO:0000256" key="5">
    <source>
        <dbReference type="ARBA" id="ARBA00022892"/>
    </source>
</evidence>
<keyword evidence="3" id="KW-0812">Transmembrane</keyword>
<keyword evidence="5" id="KW-0931">ER-Golgi transport</keyword>
<keyword evidence="7" id="KW-0175">Coiled coil</keyword>
<evidence type="ECO:0000256" key="8">
    <source>
        <dbReference type="ARBA" id="ARBA00023136"/>
    </source>
</evidence>
<dbReference type="PANTHER" id="PTHR12825">
    <property type="entry name" value="BNIP1-RELATED"/>
    <property type="match status" value="1"/>
</dbReference>
<keyword evidence="6" id="KW-1133">Transmembrane helix</keyword>
<keyword evidence="4" id="KW-0256">Endoplasmic reticulum</keyword>
<name>J8Q0K4_SACAR</name>
<dbReference type="AlphaFoldDB" id="J8Q0K4"/>
<feature type="region of interest" description="Disordered" evidence="10">
    <location>
        <begin position="27"/>
        <end position="54"/>
    </location>
</feature>
<dbReference type="OrthoDB" id="46868at2759"/>
<dbReference type="GO" id="GO:0005789">
    <property type="term" value="C:endoplasmic reticulum membrane"/>
    <property type="evidence" value="ECO:0007669"/>
    <property type="project" value="UniProtKB-SubCell"/>
</dbReference>
<dbReference type="GO" id="GO:0005484">
    <property type="term" value="F:SNAP receptor activity"/>
    <property type="evidence" value="ECO:0007669"/>
    <property type="project" value="InterPro"/>
</dbReference>
<evidence type="ECO:0000256" key="10">
    <source>
        <dbReference type="SAM" id="MobiDB-lite"/>
    </source>
</evidence>
<evidence type="ECO:0000313" key="13">
    <source>
        <dbReference type="Proteomes" id="UP000006968"/>
    </source>
</evidence>
<dbReference type="InterPro" id="IPR056173">
    <property type="entry name" value="Sec20_C"/>
</dbReference>
<dbReference type="PANTHER" id="PTHR12825:SF0">
    <property type="entry name" value="VESICLE TRANSPORT PROTEIN SEC20"/>
    <property type="match status" value="1"/>
</dbReference>
<feature type="domain" description="Sec20 C-terminal" evidence="11">
    <location>
        <begin position="206"/>
        <end position="296"/>
    </location>
</feature>
<dbReference type="InterPro" id="IPR005606">
    <property type="entry name" value="Sec20"/>
</dbReference>
<comment type="subcellular location">
    <subcellularLocation>
        <location evidence="1">Endoplasmic reticulum membrane</location>
        <topology evidence="1">Single-pass type IV membrane protein</topology>
    </subcellularLocation>
</comment>
<dbReference type="GO" id="GO:0031201">
    <property type="term" value="C:SNARE complex"/>
    <property type="evidence" value="ECO:0007669"/>
    <property type="project" value="TreeGrafter"/>
</dbReference>
<reference evidence="12 13" key="1">
    <citation type="journal article" date="2013" name="BMC Genomics">
        <title>High quality de novo sequencing and assembly of the Saccharomyces arboricolus genome.</title>
        <authorList>
            <person name="Liti G."/>
            <person name="Nguyen Ba A.N."/>
            <person name="Blythe M."/>
            <person name="Mueller C.A."/>
            <person name="Bergstroem A."/>
            <person name="Cubillos F.A."/>
            <person name="Dafhnis-Calas F."/>
            <person name="Khoshraftar S."/>
            <person name="Malla S."/>
            <person name="Mehta N."/>
            <person name="Siow C.C."/>
            <person name="Warringer J."/>
            <person name="Moses A.M."/>
            <person name="Louis E.J."/>
            <person name="Nieduszynski C.A."/>
        </authorList>
    </citation>
    <scope>NUCLEOTIDE SEQUENCE [LARGE SCALE GENOMIC DNA]</scope>
    <source>
        <strain evidence="13">H-6 / AS 2.3317 / CBS 10644</strain>
    </source>
</reference>